<feature type="domain" description="Ketopantoate reductase N-terminal" evidence="5">
    <location>
        <begin position="5"/>
        <end position="104"/>
    </location>
</feature>
<dbReference type="RefSeq" id="WP_061314797.1">
    <property type="nucleotide sequence ID" value="NZ_KQ965645.1"/>
</dbReference>
<dbReference type="InterPro" id="IPR008927">
    <property type="entry name" value="6-PGluconate_DH-like_C_sf"/>
</dbReference>
<evidence type="ECO:0000313" key="7">
    <source>
        <dbReference type="Proteomes" id="UP000070093"/>
    </source>
</evidence>
<dbReference type="STRING" id="28125.HMPREF3202_00793"/>
<dbReference type="Gene3D" id="3.40.50.720">
    <property type="entry name" value="NAD(P)-binding Rossmann-like Domain"/>
    <property type="match status" value="1"/>
</dbReference>
<reference evidence="6 7" key="1">
    <citation type="submission" date="2016-02" db="EMBL/GenBank/DDBJ databases">
        <authorList>
            <person name="Wen L."/>
            <person name="He K."/>
            <person name="Yang H."/>
        </authorList>
    </citation>
    <scope>NUCLEOTIDE SEQUENCE [LARGE SCALE GENOMIC DNA]</scope>
    <source>
        <strain evidence="6 7">GED7880</strain>
    </source>
</reference>
<gene>
    <name evidence="6" type="ORF">HMPREF3202_00793</name>
</gene>
<dbReference type="Pfam" id="PF02558">
    <property type="entry name" value="ApbA"/>
    <property type="match status" value="1"/>
</dbReference>
<name>A0A137SZ46_9BACT</name>
<dbReference type="PANTHER" id="PTHR38015:SF1">
    <property type="entry name" value="OPINE DEHYDROGENASE DOMAIN-CONTAINING PROTEIN"/>
    <property type="match status" value="1"/>
</dbReference>
<dbReference type="Proteomes" id="UP000070093">
    <property type="component" value="Unassembled WGS sequence"/>
</dbReference>
<dbReference type="InterPro" id="IPR013328">
    <property type="entry name" value="6PGD_dom2"/>
</dbReference>
<comment type="catalytic activity">
    <reaction evidence="3">
        <text>(R)-pantoate + NADP(+) = 2-dehydropantoate + NADPH + H(+)</text>
        <dbReference type="Rhea" id="RHEA:16233"/>
        <dbReference type="ChEBI" id="CHEBI:11561"/>
        <dbReference type="ChEBI" id="CHEBI:15378"/>
        <dbReference type="ChEBI" id="CHEBI:15980"/>
        <dbReference type="ChEBI" id="CHEBI:57783"/>
        <dbReference type="ChEBI" id="CHEBI:58349"/>
        <dbReference type="EC" id="1.1.1.169"/>
    </reaction>
</comment>
<evidence type="ECO:0000259" key="5">
    <source>
        <dbReference type="Pfam" id="PF02558"/>
    </source>
</evidence>
<dbReference type="GO" id="GO:0008677">
    <property type="term" value="F:2-dehydropantoate 2-reductase activity"/>
    <property type="evidence" value="ECO:0007669"/>
    <property type="project" value="UniProtKB-EC"/>
</dbReference>
<dbReference type="InterPro" id="IPR013332">
    <property type="entry name" value="KPR_N"/>
</dbReference>
<protein>
    <recommendedName>
        <fullName evidence="2">2-dehydropantoate 2-reductase</fullName>
    </recommendedName>
</protein>
<dbReference type="SUPFAM" id="SSF48179">
    <property type="entry name" value="6-phosphogluconate dehydrogenase C-terminal domain-like"/>
    <property type="match status" value="1"/>
</dbReference>
<evidence type="ECO:0000313" key="6">
    <source>
        <dbReference type="EMBL" id="KXO17735.1"/>
    </source>
</evidence>
<dbReference type="PANTHER" id="PTHR38015">
    <property type="entry name" value="BLR6086 PROTEIN"/>
    <property type="match status" value="1"/>
</dbReference>
<dbReference type="InterPro" id="IPR051729">
    <property type="entry name" value="Opine/Lysopine_DH"/>
</dbReference>
<dbReference type="InterPro" id="IPR003421">
    <property type="entry name" value="Opine_DH"/>
</dbReference>
<accession>A0A137SZ46</accession>
<evidence type="ECO:0000256" key="3">
    <source>
        <dbReference type="ARBA" id="ARBA00048793"/>
    </source>
</evidence>
<evidence type="ECO:0000256" key="1">
    <source>
        <dbReference type="ARBA" id="ARBA00004994"/>
    </source>
</evidence>
<proteinExistence type="predicted"/>
<dbReference type="EMBL" id="LTAG01000029">
    <property type="protein sequence ID" value="KXO17735.1"/>
    <property type="molecule type" value="Genomic_DNA"/>
</dbReference>
<comment type="caution">
    <text evidence="6">The sequence shown here is derived from an EMBL/GenBank/DDBJ whole genome shotgun (WGS) entry which is preliminary data.</text>
</comment>
<organism evidence="6 7">
    <name type="scientific">Prevotella bivia</name>
    <dbReference type="NCBI Taxonomy" id="28125"/>
    <lineage>
        <taxon>Bacteria</taxon>
        <taxon>Pseudomonadati</taxon>
        <taxon>Bacteroidota</taxon>
        <taxon>Bacteroidia</taxon>
        <taxon>Bacteroidales</taxon>
        <taxon>Prevotellaceae</taxon>
        <taxon>Prevotella</taxon>
    </lineage>
</organism>
<dbReference type="InterPro" id="IPR036291">
    <property type="entry name" value="NAD(P)-bd_dom_sf"/>
</dbReference>
<evidence type="ECO:0000259" key="4">
    <source>
        <dbReference type="Pfam" id="PF02317"/>
    </source>
</evidence>
<dbReference type="Pfam" id="PF02317">
    <property type="entry name" value="Octopine_DH"/>
    <property type="match status" value="1"/>
</dbReference>
<dbReference type="AlphaFoldDB" id="A0A137SZ46"/>
<sequence>MVKNICICGGGNLGHVIAGYLASKSSLYSVSILTSKPKLWSNRLEIKNPDNTSIFGDICKVTDDPLSIIPPADYIFICLPGPYIEEELKKITPYLSDFTKVGTIVSSTGFFFIAHELQIKNTLFGFHRVPFISRIETYGHKAQLLGFKKNLTLCIENSKDPNSISEELQVMFNTPIIMANNFLEVSLSNSNPLLHPARLYTLWKDYDEKFFYDSNVLFYENWDNQASELYVALDDEFQTLLSLLPVDRKMIPPVLEYYESGNIDALTQKITSISAFKGIKAPMVRTRKGWIPDFSSRYFTEDFNYGMKYILTTSRNLNLDLSLIRKVYEWGNKRAITNE</sequence>
<evidence type="ECO:0000256" key="2">
    <source>
        <dbReference type="ARBA" id="ARBA00019465"/>
    </source>
</evidence>
<dbReference type="SUPFAM" id="SSF51735">
    <property type="entry name" value="NAD(P)-binding Rossmann-fold domains"/>
    <property type="match status" value="1"/>
</dbReference>
<dbReference type="Gene3D" id="1.10.1040.10">
    <property type="entry name" value="N-(1-d-carboxylethyl)-l-norvaline Dehydrogenase, domain 2"/>
    <property type="match status" value="1"/>
</dbReference>
<comment type="pathway">
    <text evidence="1">Cofactor biosynthesis; (R)-pantothenate biosynthesis; (R)-pantoate from 3-methyl-2-oxobutanoate: step 2/2.</text>
</comment>
<feature type="domain" description="Opine dehydrogenase" evidence="4">
    <location>
        <begin position="179"/>
        <end position="332"/>
    </location>
</feature>
<dbReference type="PATRIC" id="fig|28125.4.peg.775"/>